<organism evidence="1">
    <name type="scientific">Leptospira borgpetersenii serovar Ballum</name>
    <dbReference type="NCBI Taxonomy" id="280505"/>
    <lineage>
        <taxon>Bacteria</taxon>
        <taxon>Pseudomonadati</taxon>
        <taxon>Spirochaetota</taxon>
        <taxon>Spirochaetia</taxon>
        <taxon>Leptospirales</taxon>
        <taxon>Leptospiraceae</taxon>
        <taxon>Leptospira</taxon>
    </lineage>
</organism>
<dbReference type="PANTHER" id="PTHR34796">
    <property type="entry name" value="EXPRESSED PROTEIN"/>
    <property type="match status" value="1"/>
</dbReference>
<dbReference type="PANTHER" id="PTHR34796:SF1">
    <property type="entry name" value="EXPRESSED PROTEIN"/>
    <property type="match status" value="1"/>
</dbReference>
<evidence type="ECO:0000313" key="2">
    <source>
        <dbReference type="Proteomes" id="UP000058857"/>
    </source>
</evidence>
<reference evidence="1 2" key="1">
    <citation type="journal article" date="2015" name="PLoS Negl. Trop. Dis.">
        <title>Distribution of Plasmids in Distinct Leptospira Pathogenic Species.</title>
        <authorList>
            <person name="Wang Y."/>
            <person name="Zhuang X."/>
            <person name="Zhong Y."/>
            <person name="Zhang C."/>
            <person name="Zhang Y."/>
            <person name="Zeng L."/>
            <person name="Zhu Y."/>
            <person name="He P."/>
            <person name="Dong K."/>
            <person name="Pal U."/>
            <person name="Guo X."/>
            <person name="Qin J."/>
        </authorList>
    </citation>
    <scope>NUCLEOTIDE SEQUENCE [LARGE SCALE GENOMIC DNA]</scope>
    <source>
        <strain evidence="1 2">56604</strain>
    </source>
</reference>
<accession>A0A0S2IRC9</accession>
<dbReference type="AlphaFoldDB" id="A0A0S2IRC9"/>
<protein>
    <recommendedName>
        <fullName evidence="3">PF03745 domain protein</fullName>
    </recommendedName>
</protein>
<dbReference type="Proteomes" id="UP000058857">
    <property type="component" value="Chromosome 1"/>
</dbReference>
<evidence type="ECO:0008006" key="3">
    <source>
        <dbReference type="Google" id="ProtNLM"/>
    </source>
</evidence>
<dbReference type="InterPro" id="IPR023203">
    <property type="entry name" value="TTHA0068_sf"/>
</dbReference>
<dbReference type="EMBL" id="CP012029">
    <property type="protein sequence ID" value="ALO25875.1"/>
    <property type="molecule type" value="Genomic_DNA"/>
</dbReference>
<dbReference type="SUPFAM" id="SSF140663">
    <property type="entry name" value="TTHA0068-like"/>
    <property type="match status" value="1"/>
</dbReference>
<dbReference type="InterPro" id="IPR005500">
    <property type="entry name" value="DUF309"/>
</dbReference>
<dbReference type="Pfam" id="PF03745">
    <property type="entry name" value="DUF309"/>
    <property type="match status" value="1"/>
</dbReference>
<dbReference type="PATRIC" id="fig|280505.15.peg.1548"/>
<gene>
    <name evidence="1" type="ORF">LBBP_01586</name>
</gene>
<sequence length="174" mass="20107">MRVFLSGHPLTTFNIRIGKNLKFDPEIAALFEYIASTSDPEETIDFAYQNGERLFREGKYFEAHEVLEFQWKKDSGIRKIFLQGIIQLSVSLHKIYGKPNGRGSRMQAERSKEKLEAVFRSGGLSEKGRRTIFDLLQSLDQIINLYEGDELLVEKVSAFCIPSLPKEWRELFRG</sequence>
<name>A0A0S2IRC9_LEPBO</name>
<evidence type="ECO:0000313" key="1">
    <source>
        <dbReference type="EMBL" id="ALO25875.1"/>
    </source>
</evidence>
<dbReference type="Gene3D" id="1.10.3450.10">
    <property type="entry name" value="TTHA0068-like"/>
    <property type="match status" value="1"/>
</dbReference>
<proteinExistence type="predicted"/>